<gene>
    <name evidence="3" type="ORF">ASV53_11690</name>
    <name evidence="2" type="ORF">Q4568_18970</name>
</gene>
<dbReference type="RefSeq" id="WP_094957225.1">
    <property type="nucleotide sequence ID" value="NZ_AP024850.1"/>
</dbReference>
<accession>A0AAW7Y9G5</accession>
<dbReference type="InterPro" id="IPR021302">
    <property type="entry name" value="DUF2780_VcgC/VcgE"/>
</dbReference>
<dbReference type="EMBL" id="NOIF01000066">
    <property type="protein sequence ID" value="OZS43741.1"/>
    <property type="molecule type" value="Genomic_DNA"/>
</dbReference>
<evidence type="ECO:0000313" key="4">
    <source>
        <dbReference type="Proteomes" id="UP000215999"/>
    </source>
</evidence>
<evidence type="ECO:0000256" key="1">
    <source>
        <dbReference type="SAM" id="SignalP"/>
    </source>
</evidence>
<protein>
    <submittedName>
        <fullName evidence="2">DUF2780 domain-containing protein</fullName>
    </submittedName>
</protein>
<reference evidence="3 4" key="1">
    <citation type="journal article" date="2016" name="Antonie Van Leeuwenhoek">
        <title>Photobacterium sanguinicancri sp. nov. isolated from marine animals.</title>
        <authorList>
            <person name="Gomez-Gil B."/>
            <person name="Roque A."/>
            <person name="Rotllant G."/>
            <person name="Romalde J.L."/>
            <person name="Doce A."/>
            <person name="Eggermont M."/>
            <person name="Defoirdt T."/>
        </authorList>
    </citation>
    <scope>NUCLEOTIDE SEQUENCE [LARGE SCALE GENOMIC DNA]</scope>
    <source>
        <strain evidence="3 4">CAIM 1827</strain>
    </source>
</reference>
<keyword evidence="4" id="KW-1185">Reference proteome</keyword>
<organism evidence="2 5">
    <name type="scientific">Photobacterium sanguinicancri</name>
    <dbReference type="NCBI Taxonomy" id="875932"/>
    <lineage>
        <taxon>Bacteria</taxon>
        <taxon>Pseudomonadati</taxon>
        <taxon>Pseudomonadota</taxon>
        <taxon>Gammaproteobacteria</taxon>
        <taxon>Vibrionales</taxon>
        <taxon>Vibrionaceae</taxon>
        <taxon>Photobacterium</taxon>
    </lineage>
</organism>
<evidence type="ECO:0000313" key="2">
    <source>
        <dbReference type="EMBL" id="MDO6544625.1"/>
    </source>
</evidence>
<dbReference type="PROSITE" id="PS51257">
    <property type="entry name" value="PROKAR_LIPOPROTEIN"/>
    <property type="match status" value="1"/>
</dbReference>
<name>A0AAW7Y9G5_9GAMM</name>
<keyword evidence="1" id="KW-0732">Signal</keyword>
<feature type="chain" id="PRO_5043521596" evidence="1">
    <location>
        <begin position="30"/>
        <end position="166"/>
    </location>
</feature>
<evidence type="ECO:0000313" key="5">
    <source>
        <dbReference type="Proteomes" id="UP001170624"/>
    </source>
</evidence>
<feature type="signal peptide" evidence="1">
    <location>
        <begin position="1"/>
        <end position="29"/>
    </location>
</feature>
<dbReference type="Proteomes" id="UP000215999">
    <property type="component" value="Unassembled WGS sequence"/>
</dbReference>
<sequence>MKSFASRSHLFSTVLTLFACLSFSTAANAFSFSDLFGGEDEKTEAASEVLSNPLTDMLTSQLGISNEQAAGGAGALLSLASKQLTGDQASELTNMIPGAEGLADSLPAGLGSMITNADSLNKVFATLGMDPSMVSQFIPVVMQFMGDQGASAGLMEAVGKIWNPAS</sequence>
<proteinExistence type="predicted"/>
<dbReference type="AlphaFoldDB" id="A0AAW7Y9G5"/>
<dbReference type="Proteomes" id="UP001170624">
    <property type="component" value="Unassembled WGS sequence"/>
</dbReference>
<dbReference type="Pfam" id="PF11075">
    <property type="entry name" value="DUF2780"/>
    <property type="match status" value="1"/>
</dbReference>
<evidence type="ECO:0000313" key="3">
    <source>
        <dbReference type="EMBL" id="OZS43741.1"/>
    </source>
</evidence>
<comment type="caution">
    <text evidence="2">The sequence shown here is derived from an EMBL/GenBank/DDBJ whole genome shotgun (WGS) entry which is preliminary data.</text>
</comment>
<dbReference type="EMBL" id="JAUOPU010000027">
    <property type="protein sequence ID" value="MDO6544625.1"/>
    <property type="molecule type" value="Genomic_DNA"/>
</dbReference>
<reference evidence="3" key="2">
    <citation type="submission" date="2017-07" db="EMBL/GenBank/DDBJ databases">
        <authorList>
            <person name="Gomez-Gil B."/>
            <person name="Enciso-Ibarra K."/>
        </authorList>
    </citation>
    <scope>NUCLEOTIDE SEQUENCE</scope>
    <source>
        <strain evidence="3">CAIM 1827</strain>
    </source>
</reference>
<reference evidence="2" key="3">
    <citation type="submission" date="2023-07" db="EMBL/GenBank/DDBJ databases">
        <title>Genome content predicts the carbon catabolic preferences of heterotrophic bacteria.</title>
        <authorList>
            <person name="Gralka M."/>
        </authorList>
    </citation>
    <scope>NUCLEOTIDE SEQUENCE</scope>
    <source>
        <strain evidence="2">G2M05</strain>
    </source>
</reference>